<dbReference type="EMBL" id="MVBO01000141">
    <property type="protein sequence ID" value="OZJ02591.1"/>
    <property type="molecule type" value="Genomic_DNA"/>
</dbReference>
<evidence type="ECO:0000256" key="5">
    <source>
        <dbReference type="ARBA" id="ARBA00022741"/>
    </source>
</evidence>
<evidence type="ECO:0000256" key="6">
    <source>
        <dbReference type="ARBA" id="ARBA00022824"/>
    </source>
</evidence>
<evidence type="ECO:0000256" key="9">
    <source>
        <dbReference type="ARBA" id="ARBA00023136"/>
    </source>
</evidence>
<reference evidence="12 13" key="1">
    <citation type="journal article" date="2017" name="Mycologia">
        <title>Bifiguratus adelaidae, gen. et sp. nov., a new member of Mucoromycotina in endophytic and soil-dwelling habitats.</title>
        <authorList>
            <person name="Torres-Cruz T.J."/>
            <person name="Billingsley Tobias T.L."/>
            <person name="Almatruk M."/>
            <person name="Hesse C."/>
            <person name="Kuske C.R."/>
            <person name="Desiro A."/>
            <person name="Benucci G.M."/>
            <person name="Bonito G."/>
            <person name="Stajich J.E."/>
            <person name="Dunlap C."/>
            <person name="Arnold A.E."/>
            <person name="Porras-Alfaro A."/>
        </authorList>
    </citation>
    <scope>NUCLEOTIDE SEQUENCE [LARGE SCALE GENOMIC DNA]</scope>
    <source>
        <strain evidence="12 13">AZ0501</strain>
    </source>
</reference>
<keyword evidence="10" id="KW-0675">Receptor</keyword>
<dbReference type="Pfam" id="PF09439">
    <property type="entry name" value="SRPRB"/>
    <property type="match status" value="1"/>
</dbReference>
<name>A0A261XW72_9FUNG</name>
<evidence type="ECO:0000256" key="8">
    <source>
        <dbReference type="ARBA" id="ARBA00023134"/>
    </source>
</evidence>
<dbReference type="InterPro" id="IPR024156">
    <property type="entry name" value="Small_GTPase_ARF"/>
</dbReference>
<keyword evidence="4 11" id="KW-0812">Transmembrane</keyword>
<keyword evidence="8" id="KW-0342">GTP-binding</keyword>
<dbReference type="AlphaFoldDB" id="A0A261XW72"/>
<comment type="subcellular location">
    <subcellularLocation>
        <location evidence="1">Endoplasmic reticulum membrane</location>
        <topology evidence="1">Single-pass membrane protein</topology>
    </subcellularLocation>
</comment>
<comment type="similarity">
    <text evidence="2">Belongs to the SRP receptor beta subunit family.</text>
</comment>
<organism evidence="12 13">
    <name type="scientific">Bifiguratus adelaidae</name>
    <dbReference type="NCBI Taxonomy" id="1938954"/>
    <lineage>
        <taxon>Eukaryota</taxon>
        <taxon>Fungi</taxon>
        <taxon>Fungi incertae sedis</taxon>
        <taxon>Mucoromycota</taxon>
        <taxon>Mucoromycotina</taxon>
        <taxon>Endogonomycetes</taxon>
        <taxon>Endogonales</taxon>
        <taxon>Endogonales incertae sedis</taxon>
        <taxon>Bifiguratus</taxon>
    </lineage>
</organism>
<evidence type="ECO:0000256" key="1">
    <source>
        <dbReference type="ARBA" id="ARBA00004389"/>
    </source>
</evidence>
<feature type="transmembrane region" description="Helical" evidence="11">
    <location>
        <begin position="18"/>
        <end position="40"/>
    </location>
</feature>
<dbReference type="CDD" id="cd04105">
    <property type="entry name" value="SR_beta"/>
    <property type="match status" value="1"/>
</dbReference>
<dbReference type="GO" id="GO:0005525">
    <property type="term" value="F:GTP binding"/>
    <property type="evidence" value="ECO:0007669"/>
    <property type="project" value="UniProtKB-KW"/>
</dbReference>
<evidence type="ECO:0000256" key="7">
    <source>
        <dbReference type="ARBA" id="ARBA00022989"/>
    </source>
</evidence>
<evidence type="ECO:0000256" key="10">
    <source>
        <dbReference type="ARBA" id="ARBA00023170"/>
    </source>
</evidence>
<keyword evidence="9 11" id="KW-0472">Membrane</keyword>
<evidence type="ECO:0000256" key="2">
    <source>
        <dbReference type="ARBA" id="ARBA00005619"/>
    </source>
</evidence>
<evidence type="ECO:0000256" key="11">
    <source>
        <dbReference type="SAM" id="Phobius"/>
    </source>
</evidence>
<dbReference type="PANTHER" id="PTHR11711">
    <property type="entry name" value="ADP RIBOSYLATION FACTOR-RELATED"/>
    <property type="match status" value="1"/>
</dbReference>
<sequence length="280" mass="31554">MQILGVEVDDNYLTTRHILLASIAIGVIWALALVLSHPSLRWIPSPVRRQMSNTILLVGNSQSGKTSLFSLLTYGKAVETRTSMKENEGNVILRDPEDVRIAAGRVHDSMHLYLTIRFRQQHTLRTSAIHLVDVPGHEKLRFKLADFTPIAGGVVFIVDSATVSRNARSVAEHLYELLTDKNILKRSTEICIACNKVDLPGAIPLDRIRHHLEEEITRLRQTRTASLEHQDTDAEEIDVFLGYEGQDFSFDHLESAVTFHTMSVENGNMRDVVHWMADAL</sequence>
<evidence type="ECO:0000313" key="12">
    <source>
        <dbReference type="EMBL" id="OZJ02591.1"/>
    </source>
</evidence>
<comment type="caution">
    <text evidence="12">The sequence shown here is derived from an EMBL/GenBank/DDBJ whole genome shotgun (WGS) entry which is preliminary data.</text>
</comment>
<gene>
    <name evidence="12" type="ORF">BZG36_03658</name>
</gene>
<dbReference type="Proteomes" id="UP000242875">
    <property type="component" value="Unassembled WGS sequence"/>
</dbReference>
<keyword evidence="7 11" id="KW-1133">Transmembrane helix</keyword>
<dbReference type="OrthoDB" id="41266at2759"/>
<dbReference type="Gene3D" id="3.40.50.300">
    <property type="entry name" value="P-loop containing nucleotide triphosphate hydrolases"/>
    <property type="match status" value="1"/>
</dbReference>
<dbReference type="InterPro" id="IPR027417">
    <property type="entry name" value="P-loop_NTPase"/>
</dbReference>
<accession>A0A261XW72</accession>
<evidence type="ECO:0000313" key="13">
    <source>
        <dbReference type="Proteomes" id="UP000242875"/>
    </source>
</evidence>
<dbReference type="GO" id="GO:0005789">
    <property type="term" value="C:endoplasmic reticulum membrane"/>
    <property type="evidence" value="ECO:0007669"/>
    <property type="project" value="UniProtKB-SubCell"/>
</dbReference>
<evidence type="ECO:0000256" key="4">
    <source>
        <dbReference type="ARBA" id="ARBA00022692"/>
    </source>
</evidence>
<dbReference type="SUPFAM" id="SSF52540">
    <property type="entry name" value="P-loop containing nucleoside triphosphate hydrolases"/>
    <property type="match status" value="1"/>
</dbReference>
<proteinExistence type="inferred from homology"/>
<keyword evidence="13" id="KW-1185">Reference proteome</keyword>
<protein>
    <recommendedName>
        <fullName evidence="3">Signal recognition particle receptor subunit beta</fullName>
    </recommendedName>
</protein>
<dbReference type="InterPro" id="IPR019009">
    <property type="entry name" value="SRP_receptor_beta_su"/>
</dbReference>
<keyword evidence="5" id="KW-0547">Nucleotide-binding</keyword>
<evidence type="ECO:0000256" key="3">
    <source>
        <dbReference type="ARBA" id="ARBA00020256"/>
    </source>
</evidence>
<keyword evidence="6" id="KW-0256">Endoplasmic reticulum</keyword>